<dbReference type="Proteomes" id="UP000425960">
    <property type="component" value="Chromosome"/>
</dbReference>
<evidence type="ECO:0000256" key="1">
    <source>
        <dbReference type="SAM" id="MobiDB-lite"/>
    </source>
</evidence>
<evidence type="ECO:0000313" key="2">
    <source>
        <dbReference type="EMBL" id="BBO80834.1"/>
    </source>
</evidence>
<proteinExistence type="predicted"/>
<feature type="region of interest" description="Disordered" evidence="1">
    <location>
        <begin position="1"/>
        <end position="50"/>
    </location>
</feature>
<sequence>MARSNYSFQKRQKEIAKKKKKEEKRQRKLEKNKTEKEESLNYGNDEGKGL</sequence>
<protein>
    <submittedName>
        <fullName evidence="2">Uncharacterized protein</fullName>
    </submittedName>
</protein>
<feature type="compositionally biased region" description="Basic and acidic residues" evidence="1">
    <location>
        <begin position="23"/>
        <end position="50"/>
    </location>
</feature>
<reference evidence="2 3" key="1">
    <citation type="submission" date="2019-11" db="EMBL/GenBank/DDBJ databases">
        <title>Comparative genomics of hydrocarbon-degrading Desulfosarcina strains.</title>
        <authorList>
            <person name="Watanabe M."/>
            <person name="Kojima H."/>
            <person name="Fukui M."/>
        </authorList>
    </citation>
    <scope>NUCLEOTIDE SEQUENCE [LARGE SCALE GENOMIC DNA]</scope>
    <source>
        <strain evidence="2 3">28bB2T</strain>
    </source>
</reference>
<organism evidence="2 3">
    <name type="scientific">Desulfosarcina ovata subsp. sediminis</name>
    <dbReference type="NCBI Taxonomy" id="885957"/>
    <lineage>
        <taxon>Bacteria</taxon>
        <taxon>Pseudomonadati</taxon>
        <taxon>Thermodesulfobacteriota</taxon>
        <taxon>Desulfobacteria</taxon>
        <taxon>Desulfobacterales</taxon>
        <taxon>Desulfosarcinaceae</taxon>
        <taxon>Desulfosarcina</taxon>
    </lineage>
</organism>
<dbReference type="KEGG" id="dov:DSCO28_14000"/>
<accession>A0A5K7ZHK6</accession>
<dbReference type="AlphaFoldDB" id="A0A5K7ZHK6"/>
<name>A0A5K7ZHK6_9BACT</name>
<gene>
    <name evidence="2" type="ORF">DSCO28_14000</name>
</gene>
<dbReference type="RefSeq" id="WP_173179138.1">
    <property type="nucleotide sequence ID" value="NZ_AP021876.1"/>
</dbReference>
<dbReference type="EMBL" id="AP021876">
    <property type="protein sequence ID" value="BBO80834.1"/>
    <property type="molecule type" value="Genomic_DNA"/>
</dbReference>
<evidence type="ECO:0000313" key="3">
    <source>
        <dbReference type="Proteomes" id="UP000425960"/>
    </source>
</evidence>